<feature type="domain" description="UPF0261" evidence="2">
    <location>
        <begin position="204"/>
        <end position="427"/>
    </location>
</feature>
<dbReference type="InterPro" id="IPR056778">
    <property type="entry name" value="UPF0261_C"/>
</dbReference>
<dbReference type="NCBIfam" id="NF002674">
    <property type="entry name" value="PRK02399.1-2"/>
    <property type="match status" value="1"/>
</dbReference>
<dbReference type="InterPro" id="IPR051353">
    <property type="entry name" value="Tobamovirus_resist_UPF0261"/>
</dbReference>
<evidence type="ECO:0000259" key="1">
    <source>
        <dbReference type="Pfam" id="PF06792"/>
    </source>
</evidence>
<dbReference type="AlphaFoldDB" id="A0AAE0J3K0"/>
<dbReference type="PIRSF" id="PIRSF033271">
    <property type="entry name" value="UCP033271"/>
    <property type="match status" value="1"/>
</dbReference>
<evidence type="ECO:0000313" key="4">
    <source>
        <dbReference type="Proteomes" id="UP001286456"/>
    </source>
</evidence>
<name>A0AAE0J3K0_9PEZI</name>
<dbReference type="InterPro" id="IPR008322">
    <property type="entry name" value="UPF0261"/>
</dbReference>
<feature type="domain" description="UPF0261" evidence="1">
    <location>
        <begin position="7"/>
        <end position="184"/>
    </location>
</feature>
<accession>A0AAE0J3K0</accession>
<comment type="caution">
    <text evidence="3">The sequence shown here is derived from an EMBL/GenBank/DDBJ whole genome shotgun (WGS) entry which is preliminary data.</text>
</comment>
<dbReference type="Pfam" id="PF06792">
    <property type="entry name" value="UPF0261"/>
    <property type="match status" value="1"/>
</dbReference>
<dbReference type="InterPro" id="IPR044122">
    <property type="entry name" value="UPF0261_N"/>
</dbReference>
<dbReference type="Gene3D" id="3.40.50.12030">
    <property type="entry name" value="Uncharacterised protein family UPF0261, NC domain"/>
    <property type="match status" value="1"/>
</dbReference>
<organism evidence="3 4">
    <name type="scientific">Cercophora scortea</name>
    <dbReference type="NCBI Taxonomy" id="314031"/>
    <lineage>
        <taxon>Eukaryota</taxon>
        <taxon>Fungi</taxon>
        <taxon>Dikarya</taxon>
        <taxon>Ascomycota</taxon>
        <taxon>Pezizomycotina</taxon>
        <taxon>Sordariomycetes</taxon>
        <taxon>Sordariomycetidae</taxon>
        <taxon>Sordariales</taxon>
        <taxon>Lasiosphaeriaceae</taxon>
        <taxon>Cercophora</taxon>
    </lineage>
</organism>
<reference evidence="3" key="1">
    <citation type="journal article" date="2023" name="Mol. Phylogenet. Evol.">
        <title>Genome-scale phylogeny and comparative genomics of the fungal order Sordariales.</title>
        <authorList>
            <person name="Hensen N."/>
            <person name="Bonometti L."/>
            <person name="Westerberg I."/>
            <person name="Brannstrom I.O."/>
            <person name="Guillou S."/>
            <person name="Cros-Aarteil S."/>
            <person name="Calhoun S."/>
            <person name="Haridas S."/>
            <person name="Kuo A."/>
            <person name="Mondo S."/>
            <person name="Pangilinan J."/>
            <person name="Riley R."/>
            <person name="LaButti K."/>
            <person name="Andreopoulos B."/>
            <person name="Lipzen A."/>
            <person name="Chen C."/>
            <person name="Yan M."/>
            <person name="Daum C."/>
            <person name="Ng V."/>
            <person name="Clum A."/>
            <person name="Steindorff A."/>
            <person name="Ohm R.A."/>
            <person name="Martin F."/>
            <person name="Silar P."/>
            <person name="Natvig D.O."/>
            <person name="Lalanne C."/>
            <person name="Gautier V."/>
            <person name="Ament-Velasquez S.L."/>
            <person name="Kruys A."/>
            <person name="Hutchinson M.I."/>
            <person name="Powell A.J."/>
            <person name="Barry K."/>
            <person name="Miller A.N."/>
            <person name="Grigoriev I.V."/>
            <person name="Debuchy R."/>
            <person name="Gladieux P."/>
            <person name="Hiltunen Thoren M."/>
            <person name="Johannesson H."/>
        </authorList>
    </citation>
    <scope>NUCLEOTIDE SEQUENCE</scope>
    <source>
        <strain evidence="3">SMH4131-1</strain>
    </source>
</reference>
<dbReference type="EMBL" id="JAUEPO010000001">
    <property type="protein sequence ID" value="KAK3336322.1"/>
    <property type="molecule type" value="Genomic_DNA"/>
</dbReference>
<dbReference type="Gene3D" id="3.40.50.12020">
    <property type="entry name" value="Uncharacterised protein family UPF0261, NN domain"/>
    <property type="match status" value="1"/>
</dbReference>
<reference evidence="3" key="2">
    <citation type="submission" date="2023-06" db="EMBL/GenBank/DDBJ databases">
        <authorList>
            <consortium name="Lawrence Berkeley National Laboratory"/>
            <person name="Haridas S."/>
            <person name="Hensen N."/>
            <person name="Bonometti L."/>
            <person name="Westerberg I."/>
            <person name="Brannstrom I.O."/>
            <person name="Guillou S."/>
            <person name="Cros-Aarteil S."/>
            <person name="Calhoun S."/>
            <person name="Kuo A."/>
            <person name="Mondo S."/>
            <person name="Pangilinan J."/>
            <person name="Riley R."/>
            <person name="Labutti K."/>
            <person name="Andreopoulos B."/>
            <person name="Lipzen A."/>
            <person name="Chen C."/>
            <person name="Yanf M."/>
            <person name="Daum C."/>
            <person name="Ng V."/>
            <person name="Clum A."/>
            <person name="Steindorff A."/>
            <person name="Ohm R."/>
            <person name="Martin F."/>
            <person name="Silar P."/>
            <person name="Natvig D."/>
            <person name="Lalanne C."/>
            <person name="Gautier V."/>
            <person name="Ament-Velasquez S.L."/>
            <person name="Kruys A."/>
            <person name="Hutchinson M.I."/>
            <person name="Powell A.J."/>
            <person name="Barry K."/>
            <person name="Miller A.N."/>
            <person name="Grigoriev I.V."/>
            <person name="Debuchy R."/>
            <person name="Gladieux P."/>
            <person name="Thoren M.H."/>
            <person name="Johannesson H."/>
        </authorList>
    </citation>
    <scope>NUCLEOTIDE SEQUENCE</scope>
    <source>
        <strain evidence="3">SMH4131-1</strain>
    </source>
</reference>
<evidence type="ECO:0000259" key="2">
    <source>
        <dbReference type="Pfam" id="PF23189"/>
    </source>
</evidence>
<protein>
    <submittedName>
        <fullName evidence="3">Uncharacterized protein</fullName>
    </submittedName>
</protein>
<dbReference type="Proteomes" id="UP001286456">
    <property type="component" value="Unassembled WGS sequence"/>
</dbReference>
<keyword evidence="4" id="KW-1185">Reference proteome</keyword>
<dbReference type="PANTHER" id="PTHR31862">
    <property type="entry name" value="UPF0261 DOMAIN PROTEIN (AFU_ORTHOLOGUE AFUA_1G10120)"/>
    <property type="match status" value="1"/>
</dbReference>
<dbReference type="Pfam" id="PF23189">
    <property type="entry name" value="UPF0261_C"/>
    <property type="match status" value="1"/>
</dbReference>
<gene>
    <name evidence="3" type="ORF">B0T19DRAFT_409140</name>
</gene>
<proteinExistence type="predicted"/>
<dbReference type="CDD" id="cd15488">
    <property type="entry name" value="Tm-1-like"/>
    <property type="match status" value="1"/>
</dbReference>
<evidence type="ECO:0000313" key="3">
    <source>
        <dbReference type="EMBL" id="KAK3336322.1"/>
    </source>
</evidence>
<dbReference type="PANTHER" id="PTHR31862:SF1">
    <property type="entry name" value="UPF0261 DOMAIN PROTEIN (AFU_ORTHOLOGUE AFUA_1G10120)"/>
    <property type="match status" value="1"/>
</dbReference>
<sequence length="434" mass="46339">MATSPLAVLLLGTCDTKLEELLFLREQILQANSQIRVILIDAGRHEVKNDAIIISRTELVSRYGSNTPLTTIDGLPRGELMEFMSGCAAKAIKELLSRGDIHGVVSAGGSGATSLASAAMREALPVGFPKLIVSTVASGDTGPYVGETDITMMYSVVDVAGLNEVLRDILTNAGAAIAAMAHSYVARQRQILQQHDAADGVPSKRRIGITMFGVTTPAVDAVRRHLESSYPDISLEIFVFHATGHGGRAMERLIREGRLDAVLDLTTTEIADHVTGGVMSAGPDRLAAAAQAGIPYIVSLGATDMTNFGPIATVPEKYKHRKLYKHNSVVTLMRSSAEEGTQIGRHISEKLRLAKDTSMVQLWIPRGGVSMISTPGGPFEDQEADAALFGAVRERLEGSGIEVIEDERDINDGGFARDIAEALAKLMGLEGQRA</sequence>